<evidence type="ECO:0000256" key="1">
    <source>
        <dbReference type="ARBA" id="ARBA00001946"/>
    </source>
</evidence>
<dbReference type="InterPro" id="IPR036397">
    <property type="entry name" value="RNaseH_sf"/>
</dbReference>
<organism evidence="9">
    <name type="scientific">Eucalyptus grandis</name>
    <name type="common">Flooded gum</name>
    <dbReference type="NCBI Taxonomy" id="71139"/>
    <lineage>
        <taxon>Eukaryota</taxon>
        <taxon>Viridiplantae</taxon>
        <taxon>Streptophyta</taxon>
        <taxon>Embryophyta</taxon>
        <taxon>Tracheophyta</taxon>
        <taxon>Spermatophyta</taxon>
        <taxon>Magnoliopsida</taxon>
        <taxon>eudicotyledons</taxon>
        <taxon>Gunneridae</taxon>
        <taxon>Pentapetalae</taxon>
        <taxon>rosids</taxon>
        <taxon>malvids</taxon>
        <taxon>Myrtales</taxon>
        <taxon>Myrtaceae</taxon>
        <taxon>Myrtoideae</taxon>
        <taxon>Eucalypteae</taxon>
        <taxon>Eucalyptus</taxon>
    </lineage>
</organism>
<feature type="domain" description="Exonuclease" evidence="8">
    <location>
        <begin position="131"/>
        <end position="311"/>
    </location>
</feature>
<dbReference type="PANTHER" id="PTHR13058:SF19">
    <property type="entry name" value="LD40940P"/>
    <property type="match status" value="1"/>
</dbReference>
<keyword evidence="4" id="KW-0378">Hydrolase</keyword>
<evidence type="ECO:0000256" key="6">
    <source>
        <dbReference type="ARBA" id="ARBA00022842"/>
    </source>
</evidence>
<sequence>MRTLTMCFSILQISRVGIPRLAGFWRQSFHTLGRPDKNASHFTLFSSKTSGLEGGYSRKWIRRPSSSRTGGRNKTLGNKHSDVRDGVSDAIISASTTLNIEKTGITEFCKIEYSDVQQKIAENKELASLVTLIVFDLETTGFSRESERIIEIALQDLSGGKNSTFQTLVNPGRSVPNAYIHGITTHMVNRPEVPRMEDLIPILLQFVRSREKSGGLVFFVAHNARRFDVPFLSKEFNRCSYEIPANWLFIDTLPLARELMKSKGMKPSSSISLQSLREHYGIPLVGSAHRAMSDVNILSAILQRLTHDLKILPSDLVQRSFKATDLNSVKKKKSSS</sequence>
<evidence type="ECO:0000256" key="7">
    <source>
        <dbReference type="ARBA" id="ARBA00025769"/>
    </source>
</evidence>
<comment type="similarity">
    <text evidence="7">Belongs to the exonuclease superfamily. TREX family.</text>
</comment>
<gene>
    <name evidence="9" type="ORF">EUGRSUZ_H03280</name>
</gene>
<dbReference type="STRING" id="71139.A0A059B3G1"/>
<protein>
    <recommendedName>
        <fullName evidence="8">Exonuclease domain-containing protein</fullName>
    </recommendedName>
</protein>
<dbReference type="PANTHER" id="PTHR13058">
    <property type="entry name" value="THREE PRIME REPAIR EXONUCLEASE 1, 2"/>
    <property type="match status" value="1"/>
</dbReference>
<evidence type="ECO:0000256" key="5">
    <source>
        <dbReference type="ARBA" id="ARBA00022839"/>
    </source>
</evidence>
<evidence type="ECO:0000256" key="4">
    <source>
        <dbReference type="ARBA" id="ARBA00022801"/>
    </source>
</evidence>
<dbReference type="FunCoup" id="A0A059B3G1">
    <property type="interactions" value="184"/>
</dbReference>
<dbReference type="InterPro" id="IPR013520">
    <property type="entry name" value="Ribonucl_H"/>
</dbReference>
<dbReference type="InterPro" id="IPR040393">
    <property type="entry name" value="TREX1/2"/>
</dbReference>
<evidence type="ECO:0000256" key="3">
    <source>
        <dbReference type="ARBA" id="ARBA00022723"/>
    </source>
</evidence>
<dbReference type="GO" id="GO:0008296">
    <property type="term" value="F:3'-5'-DNA exonuclease activity"/>
    <property type="evidence" value="ECO:0000318"/>
    <property type="project" value="GO_Central"/>
</dbReference>
<dbReference type="SUPFAM" id="SSF53098">
    <property type="entry name" value="Ribonuclease H-like"/>
    <property type="match status" value="1"/>
</dbReference>
<dbReference type="CDD" id="cd06127">
    <property type="entry name" value="DEDDh"/>
    <property type="match status" value="1"/>
</dbReference>
<dbReference type="OMA" id="HGITTQM"/>
<reference evidence="9" key="1">
    <citation type="submission" date="2013-07" db="EMBL/GenBank/DDBJ databases">
        <title>The genome of Eucalyptus grandis.</title>
        <authorList>
            <person name="Schmutz J."/>
            <person name="Hayes R."/>
            <person name="Myburg A."/>
            <person name="Tuskan G."/>
            <person name="Grattapaglia D."/>
            <person name="Rokhsar D.S."/>
        </authorList>
    </citation>
    <scope>NUCLEOTIDE SEQUENCE</scope>
    <source>
        <tissue evidence="9">Leaf extractions</tissue>
    </source>
</reference>
<dbReference type="GO" id="GO:0046872">
    <property type="term" value="F:metal ion binding"/>
    <property type="evidence" value="ECO:0007669"/>
    <property type="project" value="UniProtKB-KW"/>
</dbReference>
<evidence type="ECO:0000259" key="8">
    <source>
        <dbReference type="SMART" id="SM00479"/>
    </source>
</evidence>
<dbReference type="Pfam" id="PF00929">
    <property type="entry name" value="RNase_T"/>
    <property type="match status" value="1"/>
</dbReference>
<name>A0A059B3G1_EUCGR</name>
<dbReference type="InParanoid" id="A0A059B3G1"/>
<keyword evidence="6" id="KW-0460">Magnesium</keyword>
<keyword evidence="5" id="KW-0269">Exonuclease</keyword>
<evidence type="ECO:0000313" key="9">
    <source>
        <dbReference type="EMBL" id="KCW60544.1"/>
    </source>
</evidence>
<dbReference type="OrthoDB" id="10250935at2759"/>
<dbReference type="GO" id="GO:0006308">
    <property type="term" value="P:DNA catabolic process"/>
    <property type="evidence" value="ECO:0000318"/>
    <property type="project" value="GO_Central"/>
</dbReference>
<dbReference type="SMART" id="SM00479">
    <property type="entry name" value="EXOIII"/>
    <property type="match status" value="1"/>
</dbReference>
<dbReference type="EMBL" id="KK198760">
    <property type="protein sequence ID" value="KCW60544.1"/>
    <property type="molecule type" value="Genomic_DNA"/>
</dbReference>
<accession>A0A059B3G1</accession>
<dbReference type="FunFam" id="3.30.420.10:FF:000081">
    <property type="entry name" value="Exonuclease DPD1 chloroplastic/mitochondrial"/>
    <property type="match status" value="1"/>
</dbReference>
<keyword evidence="3" id="KW-0479">Metal-binding</keyword>
<comment type="cofactor">
    <cofactor evidence="1">
        <name>Mg(2+)</name>
        <dbReference type="ChEBI" id="CHEBI:18420"/>
    </cofactor>
</comment>
<evidence type="ECO:0000256" key="2">
    <source>
        <dbReference type="ARBA" id="ARBA00022722"/>
    </source>
</evidence>
<dbReference type="InterPro" id="IPR012337">
    <property type="entry name" value="RNaseH-like_sf"/>
</dbReference>
<dbReference type="Gramene" id="KCW60544">
    <property type="protein sequence ID" value="KCW60544"/>
    <property type="gene ID" value="EUGRSUZ_H03280"/>
</dbReference>
<dbReference type="KEGG" id="egr:104414658"/>
<dbReference type="eggNOG" id="KOG4793">
    <property type="taxonomic scope" value="Eukaryota"/>
</dbReference>
<dbReference type="GO" id="GO:0003676">
    <property type="term" value="F:nucleic acid binding"/>
    <property type="evidence" value="ECO:0007669"/>
    <property type="project" value="InterPro"/>
</dbReference>
<dbReference type="AlphaFoldDB" id="A0A059B3G1"/>
<proteinExistence type="inferred from homology"/>
<keyword evidence="2" id="KW-0540">Nuclease</keyword>
<dbReference type="Gene3D" id="3.30.420.10">
    <property type="entry name" value="Ribonuclease H-like superfamily/Ribonuclease H"/>
    <property type="match status" value="1"/>
</dbReference>
<dbReference type="GO" id="GO:0005737">
    <property type="term" value="C:cytoplasm"/>
    <property type="evidence" value="ECO:0000318"/>
    <property type="project" value="GO_Central"/>
</dbReference>